<evidence type="ECO:0000256" key="8">
    <source>
        <dbReference type="PIRSR" id="PIRSR602403-1"/>
    </source>
</evidence>
<dbReference type="EMBL" id="VJWX01000064">
    <property type="protein sequence ID" value="TVT55414.1"/>
    <property type="molecule type" value="Genomic_DNA"/>
</dbReference>
<keyword evidence="3 8" id="KW-0349">Heme</keyword>
<evidence type="ECO:0000256" key="1">
    <source>
        <dbReference type="ARBA" id="ARBA00001971"/>
    </source>
</evidence>
<evidence type="ECO:0000256" key="6">
    <source>
        <dbReference type="ARBA" id="ARBA00023004"/>
    </source>
</evidence>
<dbReference type="RefSeq" id="WP_144586976.1">
    <property type="nucleotide sequence ID" value="NZ_VJWX01000064.1"/>
</dbReference>
<evidence type="ECO:0000256" key="7">
    <source>
        <dbReference type="ARBA" id="ARBA00023033"/>
    </source>
</evidence>
<evidence type="ECO:0000313" key="11">
    <source>
        <dbReference type="Proteomes" id="UP000320011"/>
    </source>
</evidence>
<dbReference type="PANTHER" id="PTHR24286">
    <property type="entry name" value="CYTOCHROME P450 26"/>
    <property type="match status" value="1"/>
</dbReference>
<evidence type="ECO:0000256" key="2">
    <source>
        <dbReference type="ARBA" id="ARBA00010617"/>
    </source>
</evidence>
<evidence type="ECO:0000256" key="4">
    <source>
        <dbReference type="ARBA" id="ARBA00022723"/>
    </source>
</evidence>
<protein>
    <submittedName>
        <fullName evidence="10">Cytochrome P450</fullName>
    </submittedName>
</protein>
<evidence type="ECO:0000256" key="5">
    <source>
        <dbReference type="ARBA" id="ARBA00023002"/>
    </source>
</evidence>
<dbReference type="GO" id="GO:0016705">
    <property type="term" value="F:oxidoreductase activity, acting on paired donors, with incorporation or reduction of molecular oxygen"/>
    <property type="evidence" value="ECO:0007669"/>
    <property type="project" value="InterPro"/>
</dbReference>
<dbReference type="AlphaFoldDB" id="A0A558D318"/>
<dbReference type="PROSITE" id="PS00086">
    <property type="entry name" value="CYTOCHROME_P450"/>
    <property type="match status" value="1"/>
</dbReference>
<name>A0A558D318_9PSEU</name>
<keyword evidence="4 8" id="KW-0479">Metal-binding</keyword>
<comment type="similarity">
    <text evidence="2 9">Belongs to the cytochrome P450 family.</text>
</comment>
<dbReference type="Pfam" id="PF00067">
    <property type="entry name" value="p450"/>
    <property type="match status" value="1"/>
</dbReference>
<evidence type="ECO:0000313" key="10">
    <source>
        <dbReference type="EMBL" id="TVT55414.1"/>
    </source>
</evidence>
<sequence length="454" mass="51873">MGKVLATAPRNSTLRPIPGDPGLPFIGYTHRYMRDPVALWRERYDRYGPVSWFGSFGSRFVSLLGPDACEIALINRDKAFSNGEGWRYLIGPFFDRGLMLLDFDEHLLHRRIMQQAFTNERLARYAAALHPAVDAGLARWRPGPGFHAYPAIKELTLELATGIFMGGAEGSGPARMRRINRAFIDCVQAATSIVRLPLPGTRWRKGLAGRRLLEAFLREYLPARRDSDGDDMFSVLCRVESEDGERFGDDDVINHMVFLLMAAHDTSTITISTMMRYLGQYPEWQRRCREESAALGTESPTLKQLDELTSLDLVMKESMRLVSPVPTLARKTVKDTEVLGHFLPSGTLVAITPHFTHHMAEYWPDPERFDPERFAPHRREDRVHRLAWEPFGGGVHKCLGMHFSGAEIKIVLHHLLRRFEWHVPADYRDRIDFTSLPYPKDGQPVELRPLVRSR</sequence>
<dbReference type="Gene3D" id="1.10.630.10">
    <property type="entry name" value="Cytochrome P450"/>
    <property type="match status" value="1"/>
</dbReference>
<dbReference type="InterPro" id="IPR001128">
    <property type="entry name" value="Cyt_P450"/>
</dbReference>
<dbReference type="PANTHER" id="PTHR24286:SF24">
    <property type="entry name" value="LANOSTEROL 14-ALPHA DEMETHYLASE"/>
    <property type="match status" value="1"/>
</dbReference>
<reference evidence="10 11" key="1">
    <citation type="submission" date="2019-07" db="EMBL/GenBank/DDBJ databases">
        <authorList>
            <person name="Duangmal K."/>
            <person name="Teo W.F.A."/>
        </authorList>
    </citation>
    <scope>NUCLEOTIDE SEQUENCE [LARGE SCALE GENOMIC DNA]</scope>
    <source>
        <strain evidence="10 11">TBRC 6029</strain>
    </source>
</reference>
<accession>A0A558D318</accession>
<comment type="cofactor">
    <cofactor evidence="1 8">
        <name>heme</name>
        <dbReference type="ChEBI" id="CHEBI:30413"/>
    </cofactor>
</comment>
<reference evidence="10 11" key="2">
    <citation type="submission" date="2019-08" db="EMBL/GenBank/DDBJ databases">
        <title>Amycolatopsis acidicola sp. nov., isolated from peat swamp forest soil.</title>
        <authorList>
            <person name="Srisuk N."/>
        </authorList>
    </citation>
    <scope>NUCLEOTIDE SEQUENCE [LARGE SCALE GENOMIC DNA]</scope>
    <source>
        <strain evidence="10 11">TBRC 6029</strain>
    </source>
</reference>
<organism evidence="10 11">
    <name type="scientific">Amycolatopsis rhizosphaerae</name>
    <dbReference type="NCBI Taxonomy" id="2053003"/>
    <lineage>
        <taxon>Bacteria</taxon>
        <taxon>Bacillati</taxon>
        <taxon>Actinomycetota</taxon>
        <taxon>Actinomycetes</taxon>
        <taxon>Pseudonocardiales</taxon>
        <taxon>Pseudonocardiaceae</taxon>
        <taxon>Amycolatopsis</taxon>
    </lineage>
</organism>
<keyword evidence="11" id="KW-1185">Reference proteome</keyword>
<comment type="caution">
    <text evidence="10">The sequence shown here is derived from an EMBL/GenBank/DDBJ whole genome shotgun (WGS) entry which is preliminary data.</text>
</comment>
<dbReference type="CDD" id="cd11045">
    <property type="entry name" value="CYP136-like"/>
    <property type="match status" value="1"/>
</dbReference>
<dbReference type="GO" id="GO:0005506">
    <property type="term" value="F:iron ion binding"/>
    <property type="evidence" value="ECO:0007669"/>
    <property type="project" value="InterPro"/>
</dbReference>
<keyword evidence="7 9" id="KW-0503">Monooxygenase</keyword>
<keyword evidence="6 8" id="KW-0408">Iron</keyword>
<dbReference type="OrthoDB" id="5290182at2"/>
<dbReference type="GO" id="GO:0004497">
    <property type="term" value="F:monooxygenase activity"/>
    <property type="evidence" value="ECO:0007669"/>
    <property type="project" value="UniProtKB-KW"/>
</dbReference>
<dbReference type="InterPro" id="IPR017972">
    <property type="entry name" value="Cyt_P450_CS"/>
</dbReference>
<dbReference type="Proteomes" id="UP000320011">
    <property type="component" value="Unassembled WGS sequence"/>
</dbReference>
<dbReference type="SUPFAM" id="SSF48264">
    <property type="entry name" value="Cytochrome P450"/>
    <property type="match status" value="1"/>
</dbReference>
<gene>
    <name evidence="10" type="ORF">FNH05_09550</name>
</gene>
<feature type="binding site" description="axial binding residue" evidence="8">
    <location>
        <position position="398"/>
    </location>
    <ligand>
        <name>heme</name>
        <dbReference type="ChEBI" id="CHEBI:30413"/>
    </ligand>
    <ligandPart>
        <name>Fe</name>
        <dbReference type="ChEBI" id="CHEBI:18248"/>
    </ligandPart>
</feature>
<dbReference type="InterPro" id="IPR002403">
    <property type="entry name" value="Cyt_P450_E_grp-IV"/>
</dbReference>
<evidence type="ECO:0000256" key="3">
    <source>
        <dbReference type="ARBA" id="ARBA00022617"/>
    </source>
</evidence>
<dbReference type="PRINTS" id="PR00465">
    <property type="entry name" value="EP450IV"/>
</dbReference>
<dbReference type="GO" id="GO:0020037">
    <property type="term" value="F:heme binding"/>
    <property type="evidence" value="ECO:0007669"/>
    <property type="project" value="InterPro"/>
</dbReference>
<dbReference type="GO" id="GO:0016125">
    <property type="term" value="P:sterol metabolic process"/>
    <property type="evidence" value="ECO:0007669"/>
    <property type="project" value="TreeGrafter"/>
</dbReference>
<proteinExistence type="inferred from homology"/>
<dbReference type="InterPro" id="IPR036396">
    <property type="entry name" value="Cyt_P450_sf"/>
</dbReference>
<evidence type="ECO:0000256" key="9">
    <source>
        <dbReference type="RuleBase" id="RU000461"/>
    </source>
</evidence>
<keyword evidence="5 9" id="KW-0560">Oxidoreductase</keyword>